<keyword evidence="1" id="KW-1185">Reference proteome</keyword>
<proteinExistence type="predicted"/>
<dbReference type="RefSeq" id="XP_045149110.1">
    <property type="nucleotide sequence ID" value="XM_045293175.1"/>
</dbReference>
<dbReference type="Proteomes" id="UP000694863">
    <property type="component" value="Unplaced"/>
</dbReference>
<gene>
    <name evidence="2" type="primary">CEP295</name>
</gene>
<organism evidence="1 2">
    <name type="scientific">Echinops telfairi</name>
    <name type="common">Lesser hedgehog tenrec</name>
    <dbReference type="NCBI Taxonomy" id="9371"/>
    <lineage>
        <taxon>Eukaryota</taxon>
        <taxon>Metazoa</taxon>
        <taxon>Chordata</taxon>
        <taxon>Craniata</taxon>
        <taxon>Vertebrata</taxon>
        <taxon>Euteleostomi</taxon>
        <taxon>Mammalia</taxon>
        <taxon>Eutheria</taxon>
        <taxon>Afrotheria</taxon>
        <taxon>Tenrecidae</taxon>
        <taxon>Tenrecinae</taxon>
        <taxon>Echinops</taxon>
    </lineage>
</organism>
<protein>
    <submittedName>
        <fullName evidence="2">Centrosomal protein of 295 kDa isoform X2</fullName>
    </submittedName>
</protein>
<reference evidence="2" key="1">
    <citation type="submission" date="2025-08" db="UniProtKB">
        <authorList>
            <consortium name="RefSeq"/>
        </authorList>
    </citation>
    <scope>IDENTIFICATION</scope>
</reference>
<evidence type="ECO:0000313" key="2">
    <source>
        <dbReference type="RefSeq" id="XP_045149110.1"/>
    </source>
</evidence>
<evidence type="ECO:0000313" key="1">
    <source>
        <dbReference type="Proteomes" id="UP000694863"/>
    </source>
</evidence>
<name>A0AC55DBI7_ECHTE</name>
<accession>A0AC55DBI7</accession>
<sequence length="2563" mass="288253">MKRKAVKAGKLRLSPNEEAVVLKEDYERRRKLRLLQVREQERDIALQIRENIKQRRNQQFTQLAEELRAEWEESQTQKIKSLEKLYLASLKHMGEGHRQAKENEPDLDGLAQRAAERRKRAEMRHKEALKIQKNQKEILMKQKNRHIDARKEALLAEKERSAKITSLPPPPPTLLENIDVKGIPSVKTSSATYHHLNPLVNRETGTKQPDPHSAAAEEAKRLEELQKQVAQERQEQFEKAHVRGFHAMKKIHLAQNQEKLMKELKQLQQEDLARRRQKVARMPPQLVELPYKRTEMKEAWQRELEFAFEDMYSAGRMKGDLILHLEPEPVPTVIDQTQDEELDLSMEQENASETENLQVTEAGKICPTEIDVPLVMKTQEVPSKILFTKLLNKIRSQKSLWTIQSVSEDESEMITATSEARSTAPTVESGTVTSEELALPPGQQPVESDTLTIESGPLSTEDKTLSCTTDTEKQQEVNETQPLTTVVQNSVLLHPQEEAARIRMSARQKQIIEIEEQKQKQLELLEQIEQQKLKLEADCFKAQLEEERRRKAPQSTVNAAPEPGATISDEDSHRQMIHNYQHQLLEQSRLHRQSIEAARKQLHDYQTVLKERYLSVSTPSTIPDSAPPQKAERPTLISEHRDQGQRPKLSPSKLHPVQISQLEQSHYQVPREKHFSQRQAEMVETFGASNVLARQCVEPQEHLRLFPHAETQQRPYTSVPISRALSPYRPVILQNAREIPRAAALQSVDSQQILPDPSPGVSSKLTEASSFLPLVAERSFCSLPAKEEHDRAQEHLATKSESVFSLGHSIVSQTQDRPLLSSEHLTAQRGNVKALQEQLDLQKEVHQARQESQEQFLLHKQKELEEQLDISLFVPSVAPRSFLSLPSAKAELGQIHESSLSKKDTAVCAGHPVFPQIQERPLNFSLSDLSQQDKIKLLHGQLNVQRDVLQARREAQEVLCVQKQREWDESVSSEQAVDSSTTPSLLAQRTFPSLSSLETRAGKGQRQYLSKSEEGVFSSQSEMPASQDQSSHFLRGFLPQQDCFKLLQGQLTVQRDALQARHETQTDVLVHRESNLEVSASGQMSPLFSTIVAQNSVASQASAKPVPRRIQNLSLSEASQIPSNHMVIPTFQDKSLPGFPQHKLGQHENVTTLHEQSHMQRGIQGTNQAVWDFVRKHGEMDKRFSAEPVGPSSSLFQIAELERSREFMSLKNDSSFSLSHSVIPAFQERPLRCSQQTPLKDHFEGRQEWLDMENRTLQFGQKAQENQSSEQAVSSSFLSQAGTSLPPAGTVQEPVLIESDSEIVSSHFQVPQLQDRLLRISQLIQPQQENLKSLQEQLATQRQSIVQSRPDTQEQLHLHQQSGWKEKISPELAGATSFVPSVAQHSFASAPLTELKRIQQSYPPKTENATSSSLSEIARLPEQLLDLSKPVLPQQNNLITPQEQLGALPYALPPGENTQVLPRPCRPEEKRPGEHSILPHYGDLTALQKQLSVQRRTIRSAQEVQEQLLSQRLSQLEKRVSSEQVNASSLLPQVALPVDAERTREFFPVKSSNTIPSNDPEVPETLVSLMSLPWSGLPQQDNLIALQEQLDLEREMKCSSEKTQEEMLLNKQSKLSKSDSCEHTLFSLTLPKELEPSFIPLPFAEAKSKRICERESSSNEQKAPSSNFMTPELQSTLRFSQPLLAQQDNVGLQKQLNLQRKALHYSQKAQKELLVHRQTALQQQIQKHQETLKDFFKDNQTSKPPLEDDLKGQKMEQLRGWFPCLQDLARDHPEGGNHAHRNGSGGHELLSEVTAATPSGEHLNKELGRRSSKPPLAKVQCGLDLHQHELSAIQEVESPGSARASILSKRDFCHQDRDLLRVSISREHSLLDSSADLHSLGHHLPGTHKNVSRDDSDEAVEAKAPVAENHTILSHAVEEQAPTYLGSTLKPESKTETHEMSHEPLSSITISTGSFLSYENTDFSLTDPESSTEQVDHRQQVSTTGKEEETSFTSSVTPSVQTFYRRQESFDIHKPPLSVLETLTSGQTNVLQIIDKYINEASVVPGKTDSKVPTVGLDFTELEHAFPNLHRQLFQPLESCLDFDLSLTSGTSQESKDFSKGPESSSPSQHTTTASFKGSVSLTGQRSSMCSSRNASLDQQRDFHLAPVAAQRAEQSFQELAPEFSVEEGSQYADLPSVFSIEAGDSSQVEENQNHPSEEMLPNKKNPQFPVCLETVSSSSDEGNVFRQLNVQHSTPCGSTSSECSIKDQQEDGRKGPSFTKVPERGLHMMLESQGAVEVDQCAAGEPPDRNPYAEETDSELRVRTVEMGTSLLTPPLLTNQNENDFETPTFKRETPESLSNLSQPAPPELFLSAASLSAPGSVPTWETESGCGIMEEPELTLVSTSDISVAETAVEFENLTLQDKEVSEFLPLVPETGSSDSPSTEPSGKQTSTSTETLPTLRAVPESLQEAFFKKKKLFIARSTLRQKEIRDRAIRVTENPPVVKPTGSSVNQLKSKVSLPEDRKSEEALMYQRTLRSYNQLAEVKQQRERKATQEAYAQNRARAREFHKKTLAKLRARNTR</sequence>